<dbReference type="Proteomes" id="UP000604046">
    <property type="component" value="Unassembled WGS sequence"/>
</dbReference>
<evidence type="ECO:0000313" key="1">
    <source>
        <dbReference type="EMBL" id="CAE7439876.1"/>
    </source>
</evidence>
<sequence>MPNKIGGKFLFDFGASFYFSIFCPVSLSGSLALKETHTHTHTHPSISVLLPAYRQGYIPPDRVQQRTVLVRSRRGGAGVQGNNVILTLLGPRTRERNCMSLLGGDRGPCHAGAKSVYGYKPLIAAKPVLTPNIADGNMYLAAKDDILSQVWKAVETTSGRLRLTWEIVLQDSQLAPRSLLLMNTKQINIPGQGHVQL</sequence>
<accession>A0A812RJ18</accession>
<reference evidence="1" key="1">
    <citation type="submission" date="2021-02" db="EMBL/GenBank/DDBJ databases">
        <authorList>
            <person name="Dougan E. K."/>
            <person name="Rhodes N."/>
            <person name="Thang M."/>
            <person name="Chan C."/>
        </authorList>
    </citation>
    <scope>NUCLEOTIDE SEQUENCE</scope>
</reference>
<proteinExistence type="predicted"/>
<evidence type="ECO:0000313" key="2">
    <source>
        <dbReference type="Proteomes" id="UP000604046"/>
    </source>
</evidence>
<dbReference type="EMBL" id="CAJNDS010002338">
    <property type="protein sequence ID" value="CAE7439876.1"/>
    <property type="molecule type" value="Genomic_DNA"/>
</dbReference>
<organism evidence="1 2">
    <name type="scientific">Symbiodinium natans</name>
    <dbReference type="NCBI Taxonomy" id="878477"/>
    <lineage>
        <taxon>Eukaryota</taxon>
        <taxon>Sar</taxon>
        <taxon>Alveolata</taxon>
        <taxon>Dinophyceae</taxon>
        <taxon>Suessiales</taxon>
        <taxon>Symbiodiniaceae</taxon>
        <taxon>Symbiodinium</taxon>
    </lineage>
</organism>
<name>A0A812RJ18_9DINO</name>
<gene>
    <name evidence="1" type="ORF">SNAT2548_LOCUS23904</name>
</gene>
<comment type="caution">
    <text evidence="1">The sequence shown here is derived from an EMBL/GenBank/DDBJ whole genome shotgun (WGS) entry which is preliminary data.</text>
</comment>
<protein>
    <submittedName>
        <fullName evidence="1">Uncharacterized protein</fullName>
    </submittedName>
</protein>
<dbReference type="AlphaFoldDB" id="A0A812RJ18"/>
<keyword evidence="2" id="KW-1185">Reference proteome</keyword>